<dbReference type="GO" id="GO:0140359">
    <property type="term" value="F:ABC-type transporter activity"/>
    <property type="evidence" value="ECO:0007669"/>
    <property type="project" value="InterPro"/>
</dbReference>
<feature type="transmembrane region" description="Helical" evidence="5">
    <location>
        <begin position="363"/>
        <end position="388"/>
    </location>
</feature>
<evidence type="ECO:0000256" key="3">
    <source>
        <dbReference type="ARBA" id="ARBA00022989"/>
    </source>
</evidence>
<dbReference type="Proteomes" id="UP000286576">
    <property type="component" value="Unassembled WGS sequence"/>
</dbReference>
<evidence type="ECO:0000256" key="4">
    <source>
        <dbReference type="ARBA" id="ARBA00023136"/>
    </source>
</evidence>
<dbReference type="Pfam" id="PF12698">
    <property type="entry name" value="ABC2_membrane_3"/>
    <property type="match status" value="1"/>
</dbReference>
<evidence type="ECO:0000313" key="8">
    <source>
        <dbReference type="Proteomes" id="UP000286576"/>
    </source>
</evidence>
<evidence type="ECO:0000256" key="1">
    <source>
        <dbReference type="ARBA" id="ARBA00004141"/>
    </source>
</evidence>
<keyword evidence="2 5" id="KW-0812">Transmembrane</keyword>
<dbReference type="AlphaFoldDB" id="A0A418NNN0"/>
<proteinExistence type="predicted"/>
<keyword evidence="3 5" id="KW-1133">Transmembrane helix</keyword>
<dbReference type="RefSeq" id="WP_119587957.1">
    <property type="nucleotide sequence ID" value="NZ_CAWODQ010000029.1"/>
</dbReference>
<feature type="transmembrane region" description="Helical" evidence="5">
    <location>
        <begin position="277"/>
        <end position="300"/>
    </location>
</feature>
<dbReference type="OrthoDB" id="7388589at2"/>
<feature type="transmembrane region" description="Helical" evidence="5">
    <location>
        <begin position="231"/>
        <end position="257"/>
    </location>
</feature>
<comment type="subcellular location">
    <subcellularLocation>
        <location evidence="1">Membrane</location>
        <topology evidence="1">Multi-pass membrane protein</topology>
    </subcellularLocation>
</comment>
<sequence length="422" mass="44729">MNHSVRNGGRLSMWRAAYVIARRDFTAILLSRAFIFFLLGPLFPVFVMALAGGVGAQVQSEATSADVGIAMESRDVDAMLAAQDEVRDLVGPALPNMVELERLAPGEDFDAATYLENREGSLAAIVSGTPEAPKLTATAGRLTRWEGMVALVAAHASQPGAQTYPAVTTATVETSGASENTGRLRTAQGGQLLLFLLIMLLASMVLSNLVEEKGNKIIEILAAAIPMDAVFLGKLFAMLGISVVGIAVWGTTGFAVLTAGGVSLSDYANPGVGWPMFFALFAAYFGMGYLLLGAIFLAVGSLATTVREVQTLSMPATMFQILVFFFASLAVTDQGGWIEYTAMAFPLSSPFAMVARAATDEALWPHLVALAWQGLCVAVFVKAGASLFRKRVMKSGPRAARSSRSLGKLVKDTFRNRSTPPA</sequence>
<dbReference type="GO" id="GO:0016020">
    <property type="term" value="C:membrane"/>
    <property type="evidence" value="ECO:0007669"/>
    <property type="project" value="UniProtKB-SubCell"/>
</dbReference>
<evidence type="ECO:0000313" key="7">
    <source>
        <dbReference type="EMBL" id="RIV83646.1"/>
    </source>
</evidence>
<feature type="transmembrane region" description="Helical" evidence="5">
    <location>
        <begin position="312"/>
        <end position="331"/>
    </location>
</feature>
<comment type="caution">
    <text evidence="7">The sequence shown here is derived from an EMBL/GenBank/DDBJ whole genome shotgun (WGS) entry which is preliminary data.</text>
</comment>
<keyword evidence="8" id="KW-1185">Reference proteome</keyword>
<evidence type="ECO:0000256" key="2">
    <source>
        <dbReference type="ARBA" id="ARBA00022692"/>
    </source>
</evidence>
<feature type="domain" description="ABC-2 type transporter transmembrane" evidence="6">
    <location>
        <begin position="38"/>
        <end position="379"/>
    </location>
</feature>
<dbReference type="InterPro" id="IPR013525">
    <property type="entry name" value="ABC2_TM"/>
</dbReference>
<name>A0A418NNN0_9SPHN</name>
<feature type="transmembrane region" description="Helical" evidence="5">
    <location>
        <begin position="33"/>
        <end position="54"/>
    </location>
</feature>
<dbReference type="EMBL" id="QXFL01000009">
    <property type="protein sequence ID" value="RIV83646.1"/>
    <property type="molecule type" value="Genomic_DNA"/>
</dbReference>
<keyword evidence="4 5" id="KW-0472">Membrane</keyword>
<gene>
    <name evidence="7" type="ORF">D2V07_16225</name>
</gene>
<accession>A0A418NNN0</accession>
<protein>
    <submittedName>
        <fullName evidence="7">ABC transporter permease</fullName>
    </submittedName>
</protein>
<evidence type="ECO:0000259" key="6">
    <source>
        <dbReference type="Pfam" id="PF12698"/>
    </source>
</evidence>
<feature type="transmembrane region" description="Helical" evidence="5">
    <location>
        <begin position="192"/>
        <end position="210"/>
    </location>
</feature>
<evidence type="ECO:0000256" key="5">
    <source>
        <dbReference type="SAM" id="Phobius"/>
    </source>
</evidence>
<reference evidence="7 8" key="1">
    <citation type="submission" date="2018-08" db="EMBL/GenBank/DDBJ databases">
        <title>Erythrobacter zhengii sp.nov., a bacterium isolated from deep-sea sediment.</title>
        <authorList>
            <person name="Fang C."/>
            <person name="Wu Y.-H."/>
            <person name="Sun C."/>
            <person name="Wang H."/>
            <person name="Cheng H."/>
            <person name="Meng F.-X."/>
            <person name="Wang C.-S."/>
            <person name="Xu X.-W."/>
        </authorList>
    </citation>
    <scope>NUCLEOTIDE SEQUENCE [LARGE SCALE GENOMIC DNA]</scope>
    <source>
        <strain evidence="7 8">V18</strain>
    </source>
</reference>
<organism evidence="7 8">
    <name type="scientific">Aurantiacibacter zhengii</name>
    <dbReference type="NCBI Taxonomy" id="2307003"/>
    <lineage>
        <taxon>Bacteria</taxon>
        <taxon>Pseudomonadati</taxon>
        <taxon>Pseudomonadota</taxon>
        <taxon>Alphaproteobacteria</taxon>
        <taxon>Sphingomonadales</taxon>
        <taxon>Erythrobacteraceae</taxon>
        <taxon>Aurantiacibacter</taxon>
    </lineage>
</organism>